<dbReference type="RefSeq" id="WP_032895278.1">
    <property type="nucleotide sequence ID" value="NZ_ATKF01000114.1"/>
</dbReference>
<proteinExistence type="predicted"/>
<dbReference type="KEGG" id="fhw:RN87_11895"/>
<dbReference type="EMBL" id="CP013333">
    <property type="protein sequence ID" value="ALQ41257.1"/>
    <property type="molecule type" value="Genomic_DNA"/>
</dbReference>
<name>A0A0S2ZR40_9FUSO</name>
<keyword evidence="1" id="KW-0614">Plasmid</keyword>
<organism evidence="1">
    <name type="scientific">Fusobacterium hwasookii ChDC F174</name>
    <dbReference type="NCBI Taxonomy" id="1307442"/>
    <lineage>
        <taxon>Bacteria</taxon>
        <taxon>Fusobacteriati</taxon>
        <taxon>Fusobacteriota</taxon>
        <taxon>Fusobacteriia</taxon>
        <taxon>Fusobacteriales</taxon>
        <taxon>Fusobacteriaceae</taxon>
        <taxon>Fusobacterium</taxon>
    </lineage>
</organism>
<dbReference type="AlphaFoldDB" id="A0A0S2ZR40"/>
<evidence type="ECO:0000313" key="2">
    <source>
        <dbReference type="Proteomes" id="UP000063275"/>
    </source>
</evidence>
<accession>A0A0S2ZR40</accession>
<geneLocation type="plasmid" evidence="1">
    <name>unnamed2</name>
</geneLocation>
<protein>
    <submittedName>
        <fullName evidence="1">Uncharacterized protein</fullName>
    </submittedName>
</protein>
<sequence length="81" mass="10023">MLTTDEFLEKYDKELLKFEECKELSLFLDFQSTENSTFEDVENCSGYQIFKIINFKTKKMRYFLQFQNETQEYRILELKYK</sequence>
<evidence type="ECO:0000313" key="1">
    <source>
        <dbReference type="EMBL" id="ALQ41257.1"/>
    </source>
</evidence>
<gene>
    <name evidence="1" type="ORF">RN87_11895</name>
</gene>
<reference evidence="1 2" key="1">
    <citation type="submission" date="2015-11" db="EMBL/GenBank/DDBJ databases">
        <authorList>
            <person name="Zhang Y."/>
            <person name="Guo Z."/>
        </authorList>
    </citation>
    <scope>NUCLEOTIDE SEQUENCE [LARGE SCALE GENOMIC DNA]</scope>
    <source>
        <strain evidence="1 2">ChDC F174</strain>
        <plasmid evidence="2">Plasmid unnamed2</plasmid>
    </source>
</reference>
<dbReference type="Proteomes" id="UP000063275">
    <property type="component" value="Plasmid unnamed2"/>
</dbReference>